<keyword evidence="2" id="KW-1185">Reference proteome</keyword>
<keyword evidence="1" id="KW-0808">Transferase</keyword>
<dbReference type="GO" id="GO:0032259">
    <property type="term" value="P:methylation"/>
    <property type="evidence" value="ECO:0007669"/>
    <property type="project" value="UniProtKB-KW"/>
</dbReference>
<accession>A0A316ASG9</accession>
<dbReference type="SUPFAM" id="SSF53335">
    <property type="entry name" value="S-adenosyl-L-methionine-dependent methyltransferases"/>
    <property type="match status" value="1"/>
</dbReference>
<dbReference type="AlphaFoldDB" id="A0A316ASG9"/>
<organism evidence="1 2">
    <name type="scientific">Dyadobacter jejuensis</name>
    <dbReference type="NCBI Taxonomy" id="1082580"/>
    <lineage>
        <taxon>Bacteria</taxon>
        <taxon>Pseudomonadati</taxon>
        <taxon>Bacteroidota</taxon>
        <taxon>Cytophagia</taxon>
        <taxon>Cytophagales</taxon>
        <taxon>Spirosomataceae</taxon>
        <taxon>Dyadobacter</taxon>
    </lineage>
</organism>
<reference evidence="1 2" key="1">
    <citation type="submission" date="2018-03" db="EMBL/GenBank/DDBJ databases">
        <title>Genomic Encyclopedia of Archaeal and Bacterial Type Strains, Phase II (KMG-II): from individual species to whole genera.</title>
        <authorList>
            <person name="Goeker M."/>
        </authorList>
    </citation>
    <scope>NUCLEOTIDE SEQUENCE [LARGE SCALE GENOMIC DNA]</scope>
    <source>
        <strain evidence="1 2">DSM 100346</strain>
    </source>
</reference>
<dbReference type="GO" id="GO:0008168">
    <property type="term" value="F:methyltransferase activity"/>
    <property type="evidence" value="ECO:0007669"/>
    <property type="project" value="UniProtKB-KW"/>
</dbReference>
<dbReference type="Pfam" id="PF13489">
    <property type="entry name" value="Methyltransf_23"/>
    <property type="match status" value="1"/>
</dbReference>
<dbReference type="OrthoDB" id="3896938at2"/>
<proteinExistence type="predicted"/>
<dbReference type="PANTHER" id="PTHR43861">
    <property type="entry name" value="TRANS-ACONITATE 2-METHYLTRANSFERASE-RELATED"/>
    <property type="match status" value="1"/>
</dbReference>
<dbReference type="EMBL" id="QGDT01000001">
    <property type="protein sequence ID" value="PWJ60381.1"/>
    <property type="molecule type" value="Genomic_DNA"/>
</dbReference>
<name>A0A316ASG9_9BACT</name>
<dbReference type="RefSeq" id="WP_109672565.1">
    <property type="nucleotide sequence ID" value="NZ_QGDT01000001.1"/>
</dbReference>
<gene>
    <name evidence="1" type="ORF">CLV98_101565</name>
</gene>
<dbReference type="CDD" id="cd02440">
    <property type="entry name" value="AdoMet_MTases"/>
    <property type="match status" value="1"/>
</dbReference>
<evidence type="ECO:0000313" key="1">
    <source>
        <dbReference type="EMBL" id="PWJ60381.1"/>
    </source>
</evidence>
<dbReference type="Proteomes" id="UP000245880">
    <property type="component" value="Unassembled WGS sequence"/>
</dbReference>
<protein>
    <submittedName>
        <fullName evidence="1">Methyltransferase family protein</fullName>
    </submittedName>
</protein>
<evidence type="ECO:0000313" key="2">
    <source>
        <dbReference type="Proteomes" id="UP000245880"/>
    </source>
</evidence>
<dbReference type="InterPro" id="IPR029063">
    <property type="entry name" value="SAM-dependent_MTases_sf"/>
</dbReference>
<keyword evidence="1" id="KW-0489">Methyltransferase</keyword>
<comment type="caution">
    <text evidence="1">The sequence shown here is derived from an EMBL/GenBank/DDBJ whole genome shotgun (WGS) entry which is preliminary data.</text>
</comment>
<sequence>MQKKNSWLREKLLDLGLEVTRSFDRGTSILGYNVAQAKHPVADRSAVALQKCLQLKPNSVLDVGSGGGEHAREFSKSGAQVICVDFGTSVYAQKAIPDTTINVVYTDFTTWEPTQQFDLVWASHVLEHQRNAGFFIERLIACCSPDGHVAITVPNPHRNLWGGHLSLWTPGFLAYNCVMCGVDLSDAQMVYGYREFSIIFKPKKVILPDLSYDSGDIHRIKHLFPMGFGEDTDAWF</sequence>
<dbReference type="Gene3D" id="3.40.50.150">
    <property type="entry name" value="Vaccinia Virus protein VP39"/>
    <property type="match status" value="1"/>
</dbReference>